<dbReference type="InterPro" id="IPR036603">
    <property type="entry name" value="RBP11-like"/>
</dbReference>
<evidence type="ECO:0000259" key="6">
    <source>
        <dbReference type="Pfam" id="PF13656"/>
    </source>
</evidence>
<evidence type="ECO:0000256" key="4">
    <source>
        <dbReference type="ARBA" id="ARBA00023242"/>
    </source>
</evidence>
<dbReference type="InterPro" id="IPR009025">
    <property type="entry name" value="RBP11-like_dimer"/>
</dbReference>
<dbReference type="HAMAP" id="MF_00261">
    <property type="entry name" value="RNApol_arch_Rpo11"/>
    <property type="match status" value="1"/>
</dbReference>
<keyword evidence="3" id="KW-0804">Transcription</keyword>
<evidence type="ECO:0000256" key="3">
    <source>
        <dbReference type="ARBA" id="ARBA00023163"/>
    </source>
</evidence>
<evidence type="ECO:0000256" key="2">
    <source>
        <dbReference type="ARBA" id="ARBA00022478"/>
    </source>
</evidence>
<keyword evidence="4" id="KW-0539">Nucleus</keyword>
<dbReference type="GO" id="GO:0003677">
    <property type="term" value="F:DNA binding"/>
    <property type="evidence" value="ECO:0007669"/>
    <property type="project" value="InterPro"/>
</dbReference>
<dbReference type="GO" id="GO:0003899">
    <property type="term" value="F:DNA-directed RNA polymerase activity"/>
    <property type="evidence" value="ECO:0007669"/>
    <property type="project" value="InterPro"/>
</dbReference>
<gene>
    <name evidence="7" type="ORF">ALEPTO_LOCUS201</name>
</gene>
<accession>A0A9N8V202</accession>
<dbReference type="EMBL" id="CAJVPS010000009">
    <property type="protein sequence ID" value="CAG8439753.1"/>
    <property type="molecule type" value="Genomic_DNA"/>
</dbReference>
<dbReference type="PROSITE" id="PS01154">
    <property type="entry name" value="RNA_POL_L_13KD"/>
    <property type="match status" value="1"/>
</dbReference>
<evidence type="ECO:0000313" key="7">
    <source>
        <dbReference type="EMBL" id="CAG8439753.1"/>
    </source>
</evidence>
<dbReference type="InterPro" id="IPR008193">
    <property type="entry name" value="RNA_pol_Rpb11_13-16kDa_CS"/>
</dbReference>
<proteinExistence type="inferred from homology"/>
<comment type="caution">
    <text evidence="7">The sequence shown here is derived from an EMBL/GenBank/DDBJ whole genome shotgun (WGS) entry which is preliminary data.</text>
</comment>
<dbReference type="PANTHER" id="PTHR13946">
    <property type="entry name" value="DNA-DIRECTED RNA POLYMERASE I,II,III"/>
    <property type="match status" value="1"/>
</dbReference>
<dbReference type="Proteomes" id="UP000789508">
    <property type="component" value="Unassembled WGS sequence"/>
</dbReference>
<dbReference type="GO" id="GO:0046983">
    <property type="term" value="F:protein dimerization activity"/>
    <property type="evidence" value="ECO:0007669"/>
    <property type="project" value="InterPro"/>
</dbReference>
<evidence type="ECO:0000313" key="8">
    <source>
        <dbReference type="Proteomes" id="UP000789508"/>
    </source>
</evidence>
<evidence type="ECO:0000256" key="5">
    <source>
        <dbReference type="ARBA" id="ARBA00025751"/>
    </source>
</evidence>
<dbReference type="SUPFAM" id="SSF55257">
    <property type="entry name" value="RBP11-like subunits of RNA polymerase"/>
    <property type="match status" value="1"/>
</dbReference>
<protein>
    <submittedName>
        <fullName evidence="7">12092_t:CDS:1</fullName>
    </submittedName>
</protein>
<dbReference type="PANTHER" id="PTHR13946:SF16">
    <property type="entry name" value="DNA-DIRECTED RNA POLYMERASE II SUBUNIT RPB11"/>
    <property type="match status" value="1"/>
</dbReference>
<keyword evidence="8" id="KW-1185">Reference proteome</keyword>
<comment type="subcellular location">
    <subcellularLocation>
        <location evidence="1">Nucleus</location>
    </subcellularLocation>
</comment>
<dbReference type="OrthoDB" id="10248581at2759"/>
<evidence type="ECO:0000256" key="1">
    <source>
        <dbReference type="ARBA" id="ARBA00004123"/>
    </source>
</evidence>
<dbReference type="Pfam" id="PF13656">
    <property type="entry name" value="RNA_pol_L_2"/>
    <property type="match status" value="1"/>
</dbReference>
<dbReference type="GO" id="GO:0005665">
    <property type="term" value="C:RNA polymerase II, core complex"/>
    <property type="evidence" value="ECO:0007669"/>
    <property type="project" value="InterPro"/>
</dbReference>
<organism evidence="7 8">
    <name type="scientific">Ambispora leptoticha</name>
    <dbReference type="NCBI Taxonomy" id="144679"/>
    <lineage>
        <taxon>Eukaryota</taxon>
        <taxon>Fungi</taxon>
        <taxon>Fungi incertae sedis</taxon>
        <taxon>Mucoromycota</taxon>
        <taxon>Glomeromycotina</taxon>
        <taxon>Glomeromycetes</taxon>
        <taxon>Archaeosporales</taxon>
        <taxon>Ambisporaceae</taxon>
        <taxon>Ambispora</taxon>
    </lineage>
</organism>
<comment type="similarity">
    <text evidence="5">Belongs to the archaeal Rpo11/eukaryotic RPB11/RPC19 RNA polymerase subunit family.</text>
</comment>
<feature type="domain" description="DNA-directed RNA polymerase RBP11-like dimerisation" evidence="6">
    <location>
        <begin position="30"/>
        <end position="103"/>
    </location>
</feature>
<name>A0A9N8V202_9GLOM</name>
<keyword evidence="2" id="KW-0240">DNA-directed RNA polymerase</keyword>
<dbReference type="InterPro" id="IPR022905">
    <property type="entry name" value="Rpo11-like"/>
</dbReference>
<dbReference type="InterPro" id="IPR037685">
    <property type="entry name" value="RBP11"/>
</dbReference>
<dbReference type="CDD" id="cd06926">
    <property type="entry name" value="RNAP_II_RPB11"/>
    <property type="match status" value="1"/>
</dbReference>
<reference evidence="7" key="1">
    <citation type="submission" date="2021-06" db="EMBL/GenBank/DDBJ databases">
        <authorList>
            <person name="Kallberg Y."/>
            <person name="Tangrot J."/>
            <person name="Rosling A."/>
        </authorList>
    </citation>
    <scope>NUCLEOTIDE SEQUENCE</scope>
    <source>
        <strain evidence="7">FL130A</strain>
    </source>
</reference>
<dbReference type="Gene3D" id="3.30.1360.10">
    <property type="entry name" value="RNA polymerase, RBP11-like subunit"/>
    <property type="match status" value="1"/>
</dbReference>
<sequence length="166" mass="18476">MNAPDRFELFILPDGVKKISYVPDPNVEKAATFTIEKEDHTIGNLIRYQLLKENQVTFAGYKMPHPLEHHVTVKVQTVKETAPETMMAKALNDLIGLTGHLRQKFVEELAKAKAANISGDTLLIPDHDSLHHPHHPQQSMPPTLSVSSNITGGSVANLQQHVDMDF</sequence>
<dbReference type="AlphaFoldDB" id="A0A9N8V202"/>
<dbReference type="GO" id="GO:0006366">
    <property type="term" value="P:transcription by RNA polymerase II"/>
    <property type="evidence" value="ECO:0007669"/>
    <property type="project" value="InterPro"/>
</dbReference>